<proteinExistence type="predicted"/>
<comment type="caution">
    <text evidence="3">The sequence shown here is derived from an EMBL/GenBank/DDBJ whole genome shotgun (WGS) entry which is preliminary data.</text>
</comment>
<evidence type="ECO:0000256" key="1">
    <source>
        <dbReference type="SAM" id="Coils"/>
    </source>
</evidence>
<protein>
    <submittedName>
        <fullName evidence="3">DUF3668 domain-containing protein-like protein</fullName>
    </submittedName>
</protein>
<dbReference type="PANTHER" id="PTHR21574">
    <property type="entry name" value="CENTROSOMAL PROTEIN OF 120 KDA"/>
    <property type="match status" value="1"/>
</dbReference>
<dbReference type="Proteomes" id="UP000285301">
    <property type="component" value="Unassembled WGS sequence"/>
</dbReference>
<organism evidence="3 4">
    <name type="scientific">Dinothrombium tinctorium</name>
    <dbReference type="NCBI Taxonomy" id="1965070"/>
    <lineage>
        <taxon>Eukaryota</taxon>
        <taxon>Metazoa</taxon>
        <taxon>Ecdysozoa</taxon>
        <taxon>Arthropoda</taxon>
        <taxon>Chelicerata</taxon>
        <taxon>Arachnida</taxon>
        <taxon>Acari</taxon>
        <taxon>Acariformes</taxon>
        <taxon>Trombidiformes</taxon>
        <taxon>Prostigmata</taxon>
        <taxon>Anystina</taxon>
        <taxon>Parasitengona</taxon>
        <taxon>Trombidioidea</taxon>
        <taxon>Trombidiidae</taxon>
        <taxon>Dinothrombium</taxon>
    </lineage>
</organism>
<evidence type="ECO:0000313" key="3">
    <source>
        <dbReference type="EMBL" id="RWS16428.1"/>
    </source>
</evidence>
<dbReference type="GO" id="GO:1903724">
    <property type="term" value="P:positive regulation of centriole elongation"/>
    <property type="evidence" value="ECO:0007669"/>
    <property type="project" value="TreeGrafter"/>
</dbReference>
<dbReference type="EMBL" id="NCKU01000232">
    <property type="protein sequence ID" value="RWS16428.1"/>
    <property type="molecule type" value="Genomic_DNA"/>
</dbReference>
<evidence type="ECO:0000313" key="4">
    <source>
        <dbReference type="Proteomes" id="UP000285301"/>
    </source>
</evidence>
<dbReference type="OrthoDB" id="332250at2759"/>
<name>A0A443RMH8_9ACAR</name>
<sequence length="806" mass="92610">MESKHLIVVSVVEGRNIIPLSTSGPQYAFIEARFNGEILSSDPVPLHNTCPQFLTELCWELDRKCLHLFRIERKPIKLMCYLLSSDSLQKHFIGYIVLDIRLAQEVSKQKFEWRPLLNNKYRGPSHQRPELYLSIQLVKSDENKEECLTIPNVDQVVGTSLQEISESHSKKNQSDDQYLENDIKVKLLNGRYHIWDSKKDNGYDLRVNFKISVTILVKFPAKLEEQLMFHFNVNLFGASIMTESFTDLRSCEIPIERISFKVTTKNASTLGTYFELNPTLEIQLCDNKNELLGFVTILLNRLYNSKEGKFQPIESQFRLLPYDDSIGSDPPHPNIGVIVEVEEETESAQTKDLPMLGDEYSREPSSSQQHYYFAVDIRSMSFSEPAILPLKKCFVQYSYAFFGFLDKVKTSVVAVDHISTVVFEEGFCAFNFATSESQLKQTLRNVPLVLEVVDESSVNTLLGTAKIYLSDILNVPQDNEGKKVLSFDVPVLNSIKDKIGDIQVIMCLQNWGEAKIGQLSNDLTQRNRTEDSKLSNSSLNIDVLLMEAALEIEMWKEQQITIFTEELKRKEKEYFHQLDKKLSQKSSTNDDELKAKMAELLKLEERLKTLIESVNNKERNLDSKENELSEKQTLLKARFEKLDSEISEAINEMRSNFEEKYNEAKDKLKASQEDKSKLQQKIYSLEKKLKEKEETIKNLESKVKGTAKSTVTRSRKSVGENEFKSVSKDKNNIYKSRTRSVDGQKEFKASNQTANRGEVSANARKTLILAQIKKEKEELLKNGIREDDPIIKEIDAQLQKHGFKLK</sequence>
<dbReference type="GO" id="GO:0005813">
    <property type="term" value="C:centrosome"/>
    <property type="evidence" value="ECO:0007669"/>
    <property type="project" value="TreeGrafter"/>
</dbReference>
<dbReference type="Pfam" id="PF12416">
    <property type="entry name" value="DUF3668"/>
    <property type="match status" value="1"/>
</dbReference>
<feature type="coiled-coil region" evidence="1">
    <location>
        <begin position="593"/>
        <end position="709"/>
    </location>
</feature>
<dbReference type="InterPro" id="IPR039893">
    <property type="entry name" value="CEP120-like"/>
</dbReference>
<keyword evidence="4" id="KW-1185">Reference proteome</keyword>
<dbReference type="PANTHER" id="PTHR21574:SF0">
    <property type="entry name" value="CENTROSOMAL PROTEIN OF 120 KDA"/>
    <property type="match status" value="1"/>
</dbReference>
<dbReference type="PROSITE" id="PS50004">
    <property type="entry name" value="C2"/>
    <property type="match status" value="1"/>
</dbReference>
<dbReference type="SUPFAM" id="SSF49562">
    <property type="entry name" value="C2 domain (Calcium/lipid-binding domain, CaLB)"/>
    <property type="match status" value="1"/>
</dbReference>
<accession>A0A443RMH8</accession>
<gene>
    <name evidence="3" type="ORF">B4U79_17869</name>
</gene>
<reference evidence="3 4" key="1">
    <citation type="journal article" date="2018" name="Gigascience">
        <title>Genomes of trombidid mites reveal novel predicted allergens and laterally-transferred genes associated with secondary metabolism.</title>
        <authorList>
            <person name="Dong X."/>
            <person name="Chaisiri K."/>
            <person name="Xia D."/>
            <person name="Armstrong S.D."/>
            <person name="Fang Y."/>
            <person name="Donnelly M.J."/>
            <person name="Kadowaki T."/>
            <person name="McGarry J.W."/>
            <person name="Darby A.C."/>
            <person name="Makepeace B.L."/>
        </authorList>
    </citation>
    <scope>NUCLEOTIDE SEQUENCE [LARGE SCALE GENOMIC DNA]</scope>
    <source>
        <strain evidence="3">UoL-WK</strain>
    </source>
</reference>
<dbReference type="InterPro" id="IPR000008">
    <property type="entry name" value="C2_dom"/>
</dbReference>
<evidence type="ECO:0000259" key="2">
    <source>
        <dbReference type="PROSITE" id="PS50004"/>
    </source>
</evidence>
<dbReference type="InterPro" id="IPR035892">
    <property type="entry name" value="C2_domain_sf"/>
</dbReference>
<dbReference type="AlphaFoldDB" id="A0A443RMH8"/>
<dbReference type="Gene3D" id="2.60.40.150">
    <property type="entry name" value="C2 domain"/>
    <property type="match status" value="1"/>
</dbReference>
<dbReference type="STRING" id="1965070.A0A443RMH8"/>
<keyword evidence="1" id="KW-0175">Coiled coil</keyword>
<feature type="domain" description="C2" evidence="2">
    <location>
        <begin position="1"/>
        <end position="114"/>
    </location>
</feature>
<dbReference type="InterPro" id="IPR022136">
    <property type="entry name" value="DUF3668"/>
</dbReference>